<evidence type="ECO:0000259" key="1">
    <source>
        <dbReference type="Pfam" id="PF10056"/>
    </source>
</evidence>
<reference evidence="2 3" key="1">
    <citation type="submission" date="2018-05" db="EMBL/GenBank/DDBJ databases">
        <title>Leucothrix arctica sp. nov., isolated from Arctic seawater.</title>
        <authorList>
            <person name="Choi A."/>
            <person name="Baek K."/>
        </authorList>
    </citation>
    <scope>NUCLEOTIDE SEQUENCE [LARGE SCALE GENOMIC DNA]</scope>
    <source>
        <strain evidence="2 3">IMCC9719</strain>
    </source>
</reference>
<feature type="domain" description="DUF2293" evidence="1">
    <location>
        <begin position="123"/>
        <end position="207"/>
    </location>
</feature>
<dbReference type="EMBL" id="QGKL01000039">
    <property type="protein sequence ID" value="PWQ94734.1"/>
    <property type="molecule type" value="Genomic_DNA"/>
</dbReference>
<evidence type="ECO:0000313" key="2">
    <source>
        <dbReference type="EMBL" id="PWQ94734.1"/>
    </source>
</evidence>
<dbReference type="InterPro" id="IPR018744">
    <property type="entry name" value="DUF2293"/>
</dbReference>
<dbReference type="Proteomes" id="UP000245506">
    <property type="component" value="Unassembled WGS sequence"/>
</dbReference>
<accession>A0A317C828</accession>
<dbReference type="Pfam" id="PF10056">
    <property type="entry name" value="DUF2293"/>
    <property type="match status" value="1"/>
</dbReference>
<dbReference type="OrthoDB" id="6397896at2"/>
<proteinExistence type="predicted"/>
<protein>
    <submittedName>
        <fullName evidence="2">DUF2293 domain-containing protein</fullName>
    </submittedName>
</protein>
<gene>
    <name evidence="2" type="ORF">DKT75_15725</name>
</gene>
<dbReference type="RefSeq" id="WP_109824425.1">
    <property type="nucleotide sequence ID" value="NZ_QGKL01000039.1"/>
</dbReference>
<sequence>MTIETLDVSPSAKVRHVVNAEGEMLAVPDGWILLEPGDAALSRRIKKDGPTWTMKEKKGRRLFSKGIWAPADRIAVLRAELEQERLDPSYQKKLDAGRKRREKEQVAYAADFESSVRDYLSFAPVYDALAMEMAKQIADHATPVGSGTVARTKRISIEQRAEAATIAWMRHQTTAYDDMVIPRVKGQRREVRKQLAQRSKQLLNDYRNGAERPQECPLAAALKG</sequence>
<keyword evidence="3" id="KW-1185">Reference proteome</keyword>
<name>A0A317C828_9GAMM</name>
<organism evidence="2 3">
    <name type="scientific">Leucothrix arctica</name>
    <dbReference type="NCBI Taxonomy" id="1481894"/>
    <lineage>
        <taxon>Bacteria</taxon>
        <taxon>Pseudomonadati</taxon>
        <taxon>Pseudomonadota</taxon>
        <taxon>Gammaproteobacteria</taxon>
        <taxon>Thiotrichales</taxon>
        <taxon>Thiotrichaceae</taxon>
        <taxon>Leucothrix</taxon>
    </lineage>
</organism>
<evidence type="ECO:0000313" key="3">
    <source>
        <dbReference type="Proteomes" id="UP000245506"/>
    </source>
</evidence>
<comment type="caution">
    <text evidence="2">The sequence shown here is derived from an EMBL/GenBank/DDBJ whole genome shotgun (WGS) entry which is preliminary data.</text>
</comment>
<dbReference type="AlphaFoldDB" id="A0A317C828"/>